<comment type="caution">
    <text evidence="4">Lacks conserved residue(s) required for the propagation of feature annotation.</text>
</comment>
<evidence type="ECO:0000313" key="8">
    <source>
        <dbReference type="Proteomes" id="UP001275440"/>
    </source>
</evidence>
<dbReference type="PANTHER" id="PTHR14226:SF76">
    <property type="entry name" value="NTE FAMILY PROTEIN RSSA"/>
    <property type="match status" value="1"/>
</dbReference>
<proteinExistence type="predicted"/>
<keyword evidence="2 4" id="KW-0442">Lipid degradation</keyword>
<feature type="region of interest" description="Disordered" evidence="5">
    <location>
        <begin position="338"/>
        <end position="364"/>
    </location>
</feature>
<dbReference type="Gene3D" id="3.40.1090.10">
    <property type="entry name" value="Cytosolic phospholipase A2 catalytic domain"/>
    <property type="match status" value="2"/>
</dbReference>
<keyword evidence="1 4" id="KW-0378">Hydrolase</keyword>
<evidence type="ECO:0000259" key="6">
    <source>
        <dbReference type="PROSITE" id="PS51635"/>
    </source>
</evidence>
<evidence type="ECO:0000256" key="5">
    <source>
        <dbReference type="SAM" id="MobiDB-lite"/>
    </source>
</evidence>
<dbReference type="InterPro" id="IPR050301">
    <property type="entry name" value="NTE"/>
</dbReference>
<keyword evidence="3 4" id="KW-0443">Lipid metabolism</keyword>
<evidence type="ECO:0000256" key="4">
    <source>
        <dbReference type="PROSITE-ProRule" id="PRU01161"/>
    </source>
</evidence>
<feature type="short sequence motif" description="GXSXG" evidence="4">
    <location>
        <begin position="40"/>
        <end position="44"/>
    </location>
</feature>
<feature type="active site" description="Nucleophile" evidence="4">
    <location>
        <position position="42"/>
    </location>
</feature>
<feature type="region of interest" description="Disordered" evidence="5">
    <location>
        <begin position="231"/>
        <end position="254"/>
    </location>
</feature>
<feature type="active site" description="Proton acceptor" evidence="4">
    <location>
        <position position="156"/>
    </location>
</feature>
<name>A0ABU3WKF5_9NOCA</name>
<evidence type="ECO:0000256" key="2">
    <source>
        <dbReference type="ARBA" id="ARBA00022963"/>
    </source>
</evidence>
<dbReference type="InterPro" id="IPR016035">
    <property type="entry name" value="Acyl_Trfase/lysoPLipase"/>
</dbReference>
<comment type="caution">
    <text evidence="7">The sequence shown here is derived from an EMBL/GenBank/DDBJ whole genome shotgun (WGS) entry which is preliminary data.</text>
</comment>
<accession>A0ABU3WKF5</accession>
<feature type="compositionally biased region" description="Low complexity" evidence="5">
    <location>
        <begin position="233"/>
        <end position="244"/>
    </location>
</feature>
<organism evidence="7 8">
    <name type="scientific">Rhodococcus zopfii</name>
    <dbReference type="NCBI Taxonomy" id="43772"/>
    <lineage>
        <taxon>Bacteria</taxon>
        <taxon>Bacillati</taxon>
        <taxon>Actinomycetota</taxon>
        <taxon>Actinomycetes</taxon>
        <taxon>Mycobacteriales</taxon>
        <taxon>Nocardiaceae</taxon>
        <taxon>Rhodococcus</taxon>
    </lineage>
</organism>
<dbReference type="EMBL" id="WBMO01000001">
    <property type="protein sequence ID" value="MDV2474474.1"/>
    <property type="molecule type" value="Genomic_DNA"/>
</dbReference>
<evidence type="ECO:0000256" key="1">
    <source>
        <dbReference type="ARBA" id="ARBA00022801"/>
    </source>
</evidence>
<reference evidence="7 8" key="1">
    <citation type="submission" date="2019-10" db="EMBL/GenBank/DDBJ databases">
        <title>Draft Genome Assembly of Rhodococcus zopfii DSM44189.</title>
        <authorList>
            <person name="Sutton J.M."/>
            <person name="Akob D.M."/>
            <person name="Bushman T.J."/>
        </authorList>
    </citation>
    <scope>NUCLEOTIDE SEQUENCE [LARGE SCALE GENOMIC DNA]</scope>
    <source>
        <strain evidence="7 8">DSM 44189</strain>
    </source>
</reference>
<dbReference type="PROSITE" id="PS51635">
    <property type="entry name" value="PNPLA"/>
    <property type="match status" value="1"/>
</dbReference>
<feature type="domain" description="PNPLA" evidence="6">
    <location>
        <begin position="9"/>
        <end position="169"/>
    </location>
</feature>
<dbReference type="Pfam" id="PF01734">
    <property type="entry name" value="Patatin"/>
    <property type="match status" value="1"/>
</dbReference>
<sequence length="364" mass="37660">MAEPKRVALALGSGGARGYAHIGAIRAVTERGFEIAGIAGSSMGALVGGVYAAGKLDEYTDWALTLTQLDVVRLLDVSVTAPGAIRAEKVLARVREILGDVQIEDLPLPFTAVATDLVAGRPVWFQRGPLDVAIRASIAIPGVITPAVLNGRVLTDGGTLAPLPVAPTVALASDLTIGISLAGEERGGLASPVNVSAEPRPVEEWIGRFRRSAGFLLERDIVRSVVGRFGSAQTPADSDSTQSDAADEEDPAETPVDAVLEGAVASGGVAAPKLGRVAVMSRSIDIMQSALARHQLAAYPPDVLVEVPRTACRSLDFHKAAEMIELGWSLTAAALDTAGFTAPTPGEGGDTGQPPDRDPPHDLP</sequence>
<gene>
    <name evidence="7" type="ORF">F8M49_01870</name>
</gene>
<evidence type="ECO:0000313" key="7">
    <source>
        <dbReference type="EMBL" id="MDV2474474.1"/>
    </source>
</evidence>
<keyword evidence="8" id="KW-1185">Reference proteome</keyword>
<dbReference type="PANTHER" id="PTHR14226">
    <property type="entry name" value="NEUROPATHY TARGET ESTERASE/SWISS CHEESE D.MELANOGASTER"/>
    <property type="match status" value="1"/>
</dbReference>
<feature type="compositionally biased region" description="Basic and acidic residues" evidence="5">
    <location>
        <begin position="355"/>
        <end position="364"/>
    </location>
</feature>
<dbReference type="SUPFAM" id="SSF52151">
    <property type="entry name" value="FabD/lysophospholipase-like"/>
    <property type="match status" value="1"/>
</dbReference>
<protein>
    <submittedName>
        <fullName evidence="7">Esterase</fullName>
    </submittedName>
</protein>
<feature type="short sequence motif" description="DGA/G" evidence="4">
    <location>
        <begin position="156"/>
        <end position="158"/>
    </location>
</feature>
<evidence type="ECO:0000256" key="3">
    <source>
        <dbReference type="ARBA" id="ARBA00023098"/>
    </source>
</evidence>
<dbReference type="Proteomes" id="UP001275440">
    <property type="component" value="Unassembled WGS sequence"/>
</dbReference>
<dbReference type="InterPro" id="IPR002641">
    <property type="entry name" value="PNPLA_dom"/>
</dbReference>